<dbReference type="GO" id="GO:0005840">
    <property type="term" value="C:ribosome"/>
    <property type="evidence" value="ECO:0007669"/>
    <property type="project" value="UniProtKB-KW"/>
</dbReference>
<dbReference type="Pfam" id="PF00410">
    <property type="entry name" value="Ribosomal_S8"/>
    <property type="match status" value="1"/>
</dbReference>
<gene>
    <name evidence="4" type="ORF">I316_03563</name>
</gene>
<dbReference type="InterPro" id="IPR000630">
    <property type="entry name" value="Ribosomal_uS8"/>
</dbReference>
<sequence>MATKSLGPLPANLCAHLQNTSRGFHARTSVPFSTSSLAISSILLRSGLISNVSLGSPAGPDPTSFNSLPLPARKLWIGLKHRNGQPVLRRMGLVSKPSFRVLVDRDELGRLLVGKRARNVAGVGIGEVLIVRTEEDRQTGRTGVNRYMEGWEAWRAGLGGEVICRVG</sequence>
<reference evidence="4 5" key="1">
    <citation type="submission" date="2013-07" db="EMBL/GenBank/DDBJ databases">
        <title>The Genome Sequence of Cryptococcus heveanensis BCC8398.</title>
        <authorList>
            <consortium name="The Broad Institute Genome Sequencing Platform"/>
            <person name="Cuomo C."/>
            <person name="Litvintseva A."/>
            <person name="Chen Y."/>
            <person name="Heitman J."/>
            <person name="Sun S."/>
            <person name="Springer D."/>
            <person name="Dromer F."/>
            <person name="Young S.K."/>
            <person name="Zeng Q."/>
            <person name="Gargeya S."/>
            <person name="Fitzgerald M."/>
            <person name="Abouelleil A."/>
            <person name="Alvarado L."/>
            <person name="Berlin A.M."/>
            <person name="Chapman S.B."/>
            <person name="Dewar J."/>
            <person name="Goldberg J."/>
            <person name="Griggs A."/>
            <person name="Gujja S."/>
            <person name="Hansen M."/>
            <person name="Howarth C."/>
            <person name="Imamovic A."/>
            <person name="Larimer J."/>
            <person name="McCowan C."/>
            <person name="Murphy C."/>
            <person name="Pearson M."/>
            <person name="Priest M."/>
            <person name="Roberts A."/>
            <person name="Saif S."/>
            <person name="Shea T."/>
            <person name="Sykes S."/>
            <person name="Wortman J."/>
            <person name="Nusbaum C."/>
            <person name="Birren B."/>
        </authorList>
    </citation>
    <scope>NUCLEOTIDE SEQUENCE [LARGE SCALE GENOMIC DNA]</scope>
    <source>
        <strain evidence="4 5">BCC8398</strain>
    </source>
</reference>
<name>A0A1B9GTZ0_9TREE</name>
<evidence type="ECO:0000256" key="3">
    <source>
        <dbReference type="ARBA" id="ARBA00023274"/>
    </source>
</evidence>
<dbReference type="GO" id="GO:1990904">
    <property type="term" value="C:ribonucleoprotein complex"/>
    <property type="evidence" value="ECO:0007669"/>
    <property type="project" value="UniProtKB-KW"/>
</dbReference>
<evidence type="ECO:0000313" key="4">
    <source>
        <dbReference type="EMBL" id="OCF34522.1"/>
    </source>
</evidence>
<dbReference type="Proteomes" id="UP000092666">
    <property type="component" value="Unassembled WGS sequence"/>
</dbReference>
<organism evidence="4 5">
    <name type="scientific">Kwoniella heveanensis BCC8398</name>
    <dbReference type="NCBI Taxonomy" id="1296120"/>
    <lineage>
        <taxon>Eukaryota</taxon>
        <taxon>Fungi</taxon>
        <taxon>Dikarya</taxon>
        <taxon>Basidiomycota</taxon>
        <taxon>Agaricomycotina</taxon>
        <taxon>Tremellomycetes</taxon>
        <taxon>Tremellales</taxon>
        <taxon>Cryptococcaceae</taxon>
        <taxon>Kwoniella</taxon>
    </lineage>
</organism>
<accession>A0A1B9GTZ0</accession>
<dbReference type="Gene3D" id="3.30.1370.30">
    <property type="match status" value="1"/>
</dbReference>
<keyword evidence="3" id="KW-0687">Ribonucleoprotein</keyword>
<reference evidence="5" key="2">
    <citation type="submission" date="2013-12" db="EMBL/GenBank/DDBJ databases">
        <title>Evolution of pathogenesis and genome organization in the Tremellales.</title>
        <authorList>
            <person name="Cuomo C."/>
            <person name="Litvintseva A."/>
            <person name="Heitman J."/>
            <person name="Chen Y."/>
            <person name="Sun S."/>
            <person name="Springer D."/>
            <person name="Dromer F."/>
            <person name="Young S."/>
            <person name="Zeng Q."/>
            <person name="Chapman S."/>
            <person name="Gujja S."/>
            <person name="Saif S."/>
            <person name="Birren B."/>
        </authorList>
    </citation>
    <scope>NUCLEOTIDE SEQUENCE [LARGE SCALE GENOMIC DNA]</scope>
    <source>
        <strain evidence="5">BCC8398</strain>
    </source>
</reference>
<dbReference type="GO" id="GO:0003735">
    <property type="term" value="F:structural constituent of ribosome"/>
    <property type="evidence" value="ECO:0007669"/>
    <property type="project" value="InterPro"/>
</dbReference>
<dbReference type="EMBL" id="KV700124">
    <property type="protein sequence ID" value="OCF34522.1"/>
    <property type="molecule type" value="Genomic_DNA"/>
</dbReference>
<keyword evidence="5" id="KW-1185">Reference proteome</keyword>
<evidence type="ECO:0000313" key="5">
    <source>
        <dbReference type="Proteomes" id="UP000092666"/>
    </source>
</evidence>
<dbReference type="STRING" id="1296120.A0A1B9GTZ0"/>
<dbReference type="InterPro" id="IPR035987">
    <property type="entry name" value="Ribosomal_uS8_sf"/>
</dbReference>
<dbReference type="GO" id="GO:0006412">
    <property type="term" value="P:translation"/>
    <property type="evidence" value="ECO:0007669"/>
    <property type="project" value="InterPro"/>
</dbReference>
<protein>
    <submittedName>
        <fullName evidence="4">30S small subunit ribosomal protein S8</fullName>
    </submittedName>
</protein>
<dbReference type="SUPFAM" id="SSF56047">
    <property type="entry name" value="Ribosomal protein S8"/>
    <property type="match status" value="1"/>
</dbReference>
<dbReference type="Gene3D" id="3.30.1490.10">
    <property type="match status" value="1"/>
</dbReference>
<comment type="similarity">
    <text evidence="1">Belongs to the universal ribosomal protein uS8 family.</text>
</comment>
<keyword evidence="2 4" id="KW-0689">Ribosomal protein</keyword>
<dbReference type="FunFam" id="3.30.1490.10:FF:000005">
    <property type="entry name" value="Mitochondrial 40S ribosomal protein S8"/>
    <property type="match status" value="1"/>
</dbReference>
<proteinExistence type="inferred from homology"/>
<evidence type="ECO:0000256" key="1">
    <source>
        <dbReference type="ARBA" id="ARBA00006471"/>
    </source>
</evidence>
<dbReference type="OrthoDB" id="409928at2759"/>
<evidence type="ECO:0000256" key="2">
    <source>
        <dbReference type="ARBA" id="ARBA00022980"/>
    </source>
</evidence>
<dbReference type="AlphaFoldDB" id="A0A1B9GTZ0"/>